<dbReference type="GO" id="GO:0042910">
    <property type="term" value="F:xenobiotic transmembrane transporter activity"/>
    <property type="evidence" value="ECO:0007669"/>
    <property type="project" value="TreeGrafter"/>
</dbReference>
<keyword evidence="5 8" id="KW-0812">Transmembrane</keyword>
<keyword evidence="6 8" id="KW-1133">Transmembrane helix</keyword>
<feature type="transmembrane region" description="Helical" evidence="8">
    <location>
        <begin position="360"/>
        <end position="384"/>
    </location>
</feature>
<dbReference type="InterPro" id="IPR027463">
    <property type="entry name" value="AcrB_DN_DC_subdom"/>
</dbReference>
<dbReference type="Gene3D" id="3.30.2090.10">
    <property type="entry name" value="Multidrug efflux transporter AcrB TolC docking domain, DN and DC subdomains"/>
    <property type="match status" value="2"/>
</dbReference>
<evidence type="ECO:0000256" key="5">
    <source>
        <dbReference type="ARBA" id="ARBA00022692"/>
    </source>
</evidence>
<evidence type="ECO:0000256" key="2">
    <source>
        <dbReference type="ARBA" id="ARBA00022448"/>
    </source>
</evidence>
<dbReference type="PANTHER" id="PTHR32063:SF34">
    <property type="entry name" value="MULTIDRUG RESISTANCE PROTEIN MDTC"/>
    <property type="match status" value="1"/>
</dbReference>
<comment type="subcellular location">
    <subcellularLocation>
        <location evidence="1">Cell inner membrane</location>
        <topology evidence="1">Multi-pass membrane protein</topology>
    </subcellularLocation>
</comment>
<dbReference type="SUPFAM" id="SSF82714">
    <property type="entry name" value="Multidrug efflux transporter AcrB TolC docking domain, DN and DC subdomains"/>
    <property type="match status" value="2"/>
</dbReference>
<evidence type="ECO:0000256" key="8">
    <source>
        <dbReference type="SAM" id="Phobius"/>
    </source>
</evidence>
<feature type="transmembrane region" description="Helical" evidence="8">
    <location>
        <begin position="535"/>
        <end position="554"/>
    </location>
</feature>
<dbReference type="SUPFAM" id="SSF82693">
    <property type="entry name" value="Multidrug efflux transporter AcrB pore domain, PN1, PN2, PC1 and PC2 subdomains"/>
    <property type="match status" value="4"/>
</dbReference>
<accession>A0A6B2R0C8</accession>
<dbReference type="RefSeq" id="WP_163656044.1">
    <property type="nucleotide sequence ID" value="NZ_JAAGRN010000010.1"/>
</dbReference>
<dbReference type="SUPFAM" id="SSF82866">
    <property type="entry name" value="Multidrug efflux transporter AcrB transmembrane domain"/>
    <property type="match status" value="2"/>
</dbReference>
<dbReference type="InterPro" id="IPR001036">
    <property type="entry name" value="Acrflvin-R"/>
</dbReference>
<evidence type="ECO:0000256" key="1">
    <source>
        <dbReference type="ARBA" id="ARBA00004429"/>
    </source>
</evidence>
<evidence type="ECO:0000256" key="3">
    <source>
        <dbReference type="ARBA" id="ARBA00022475"/>
    </source>
</evidence>
<feature type="transmembrane region" description="Helical" evidence="8">
    <location>
        <begin position="991"/>
        <end position="1017"/>
    </location>
</feature>
<dbReference type="Pfam" id="PF00873">
    <property type="entry name" value="ACR_tran"/>
    <property type="match status" value="1"/>
</dbReference>
<dbReference type="Gene3D" id="3.30.70.1320">
    <property type="entry name" value="Multidrug efflux transporter AcrB pore domain like"/>
    <property type="match status" value="1"/>
</dbReference>
<dbReference type="PANTHER" id="PTHR32063">
    <property type="match status" value="1"/>
</dbReference>
<dbReference type="FunFam" id="3.30.70.1430:FF:000001">
    <property type="entry name" value="Efflux pump membrane transporter"/>
    <property type="match status" value="1"/>
</dbReference>
<keyword evidence="3" id="KW-1003">Cell membrane</keyword>
<name>A0A6B2R0C8_9BURK</name>
<comment type="caution">
    <text evidence="9">The sequence shown here is derived from an EMBL/GenBank/DDBJ whole genome shotgun (WGS) entry which is preliminary data.</text>
</comment>
<dbReference type="Gene3D" id="3.30.70.1440">
    <property type="entry name" value="Multidrug efflux transporter AcrB pore domain"/>
    <property type="match status" value="1"/>
</dbReference>
<gene>
    <name evidence="9" type="ORF">G3I67_13415</name>
</gene>
<dbReference type="Gene3D" id="3.30.70.1430">
    <property type="entry name" value="Multidrug efflux transporter AcrB pore domain"/>
    <property type="match status" value="2"/>
</dbReference>
<proteinExistence type="predicted"/>
<feature type="transmembrane region" description="Helical" evidence="8">
    <location>
        <begin position="913"/>
        <end position="938"/>
    </location>
</feature>
<evidence type="ECO:0000256" key="7">
    <source>
        <dbReference type="ARBA" id="ARBA00023136"/>
    </source>
</evidence>
<keyword evidence="4" id="KW-0997">Cell inner membrane</keyword>
<feature type="transmembrane region" description="Helical" evidence="8">
    <location>
        <begin position="390"/>
        <end position="410"/>
    </location>
</feature>
<feature type="transmembrane region" description="Helical" evidence="8">
    <location>
        <begin position="963"/>
        <end position="985"/>
    </location>
</feature>
<reference evidence="9" key="1">
    <citation type="submission" date="2020-02" db="EMBL/GenBank/DDBJ databases">
        <authorList>
            <person name="Chen W.-M."/>
        </authorList>
    </citation>
    <scope>NUCLEOTIDE SEQUENCE</scope>
    <source>
        <strain evidence="9">NBD-18</strain>
    </source>
</reference>
<dbReference type="GO" id="GO:0005886">
    <property type="term" value="C:plasma membrane"/>
    <property type="evidence" value="ECO:0007669"/>
    <property type="project" value="UniProtKB-SubCell"/>
</dbReference>
<feature type="transmembrane region" description="Helical" evidence="8">
    <location>
        <begin position="7"/>
        <end position="28"/>
    </location>
</feature>
<dbReference type="EMBL" id="JAAGRN010000010">
    <property type="protein sequence ID" value="NDY84226.1"/>
    <property type="molecule type" value="Genomic_DNA"/>
</dbReference>
<organism evidence="9">
    <name type="scientific">Sheuella amnicola</name>
    <dbReference type="NCBI Taxonomy" id="2707330"/>
    <lineage>
        <taxon>Bacteria</taxon>
        <taxon>Pseudomonadati</taxon>
        <taxon>Pseudomonadota</taxon>
        <taxon>Betaproteobacteria</taxon>
        <taxon>Burkholderiales</taxon>
        <taxon>Alcaligenaceae</taxon>
        <taxon>Sheuella</taxon>
    </lineage>
</organism>
<feature type="transmembrane region" description="Helical" evidence="8">
    <location>
        <begin position="463"/>
        <end position="482"/>
    </location>
</feature>
<dbReference type="FunFam" id="1.20.1640.10:FF:000001">
    <property type="entry name" value="Efflux pump membrane transporter"/>
    <property type="match status" value="1"/>
</dbReference>
<sequence>MNVSGLFIVRPVATTLIWLGVVLAGWLAHSLLPIAPLPQIELASISVRAQMPGASPEVMAATVATPLERSLGTIAGLTEMTSRSTTGQTRITLQFDLSRDINSAATDVQGAINAARAMMPSGLRNNPTYNKVNPSAAPIMTLALTSDSLSQGQLYDIASTTVQQKLSQIQGVGEVTIGGSSLPAVRIDLDPDALSQYGVSLESVRAAIASANSTRPKGFVENESHRWQIVANDQLWKAAQYRPLIVAWRNDAPVRLSDIAKVEDSVEDTSNIGYFNNSQAILVLIRSQANANIIKTVDQIRRDLPVLRAMLPADVAINVAQDRTPSIRASVDEAEKTLVIAIGLVMLVVLVFLRNWRASLIPTVAVPVSLIGTFGAMYLCGYSLNTMSLMALIVATGFVVDDAIVVLENIMRHLEKGQTPLRAALRGTREVGFTVLSMSISLIAVFIPILLMGGLPGRLFREFAVTLSVAILISMLVSLTLTPMMAVRMLGRKPGGGDSDPHSPGLLSRVSQRAMDSVVHAYAVSLDWALRHGRFMMVLLAATIGLNFYLYGIVPKGFFPQQDTGMMLGFFSTDDGTSFKSMQPKLDRFRQVLMKDPAIQTVTAYASGRGGSNTSFLAVQLKPFSERGVSVRDVINRLRPQLSGVPGARLFLMAQQDIRVGGRQSSSQYQYTLMGNELQDLKEWLPKVQQALAALPELVDVDTDVEDRGRQVSIVVDRDAAQRLGVSMANISSVLNNSFSQRQVSVIYGGRNQYRVVLEVAPRHAEDADSLKEVYVINSSGNRVPLSAFARFESTNAPLSVRHQGMQVADTISFDLAPGVSLGQANAAIEQAVASISLPSDKIQAGFQGTAKALQSALSNQPWLILAALVTMYIVLGMLYESTIHPLTIISTLPSAGVGALLALLMLQTEFSLIALIGVFLLIGIVKKNAIMMVDFALDVQRRLGLSPDEAIHQACITRFRPILMTTCAAIFGAFPLVFASGAGVEMRRPLGITILGGLIVSQLLTLYTTPVVYLYLDRFRLWMLNFKLKINR</sequence>
<evidence type="ECO:0000256" key="4">
    <source>
        <dbReference type="ARBA" id="ARBA00022519"/>
    </source>
</evidence>
<keyword evidence="2" id="KW-0813">Transport</keyword>
<evidence type="ECO:0000256" key="6">
    <source>
        <dbReference type="ARBA" id="ARBA00022989"/>
    </source>
</evidence>
<dbReference type="Gene3D" id="1.20.1640.10">
    <property type="entry name" value="Multidrug efflux transporter AcrB transmembrane domain"/>
    <property type="match status" value="2"/>
</dbReference>
<evidence type="ECO:0000313" key="9">
    <source>
        <dbReference type="EMBL" id="NDY84226.1"/>
    </source>
</evidence>
<feature type="transmembrane region" description="Helical" evidence="8">
    <location>
        <begin position="863"/>
        <end position="880"/>
    </location>
</feature>
<feature type="transmembrane region" description="Helical" evidence="8">
    <location>
        <begin position="431"/>
        <end position="451"/>
    </location>
</feature>
<keyword evidence="7 8" id="KW-0472">Membrane</keyword>
<protein>
    <submittedName>
        <fullName evidence="9">Multidrug efflux RND transporter permease subunit</fullName>
    </submittedName>
</protein>
<dbReference type="AlphaFoldDB" id="A0A6B2R0C8"/>
<dbReference type="PRINTS" id="PR00702">
    <property type="entry name" value="ACRIFLAVINRP"/>
</dbReference>
<dbReference type="NCBIfam" id="NF033617">
    <property type="entry name" value="RND_permease_2"/>
    <property type="match status" value="1"/>
</dbReference>